<dbReference type="PANTHER" id="PTHR37938:SF1">
    <property type="entry name" value="BLL0215 PROTEIN"/>
    <property type="match status" value="1"/>
</dbReference>
<name>A0A1F6NQ00_9BACT</name>
<evidence type="ECO:0000313" key="3">
    <source>
        <dbReference type="EMBL" id="OGH86077.1"/>
    </source>
</evidence>
<dbReference type="InterPro" id="IPR005182">
    <property type="entry name" value="YdbS-like_PH"/>
</dbReference>
<keyword evidence="1" id="KW-0812">Transmembrane</keyword>
<dbReference type="PANTHER" id="PTHR37938">
    <property type="entry name" value="BLL0215 PROTEIN"/>
    <property type="match status" value="1"/>
</dbReference>
<feature type="transmembrane region" description="Helical" evidence="1">
    <location>
        <begin position="24"/>
        <end position="47"/>
    </location>
</feature>
<sequence length="185" mass="22021">MSVSKVIKQKSYEKIIFVLHRHPFTFIPVVLLFIVLLLTPVALYFMINSLYPQLFLNTEIKTTFILFGSVYYLSTYLFFYVRFLDFYLDMWIVTNDRIVDIEQHGLFHREITELDLYRIQDATATVQGFFATIFQYGDVNVKTASSNTNIIFKNVHRPNHVREQLIKLADEDRKYHMQDIKLDMN</sequence>
<keyword evidence="1" id="KW-0472">Membrane</keyword>
<dbReference type="EMBL" id="MFQW01000031">
    <property type="protein sequence ID" value="OGH86077.1"/>
    <property type="molecule type" value="Genomic_DNA"/>
</dbReference>
<organism evidence="3 4">
    <name type="scientific">Candidatus Magasanikbacteria bacterium RIFOXYC12_FULL_33_11</name>
    <dbReference type="NCBI Taxonomy" id="1798701"/>
    <lineage>
        <taxon>Bacteria</taxon>
        <taxon>Candidatus Magasanikiibacteriota</taxon>
    </lineage>
</organism>
<dbReference type="Pfam" id="PF03703">
    <property type="entry name" value="bPH_2"/>
    <property type="match status" value="1"/>
</dbReference>
<comment type="caution">
    <text evidence="3">The sequence shown here is derived from an EMBL/GenBank/DDBJ whole genome shotgun (WGS) entry which is preliminary data.</text>
</comment>
<dbReference type="Proteomes" id="UP000178349">
    <property type="component" value="Unassembled WGS sequence"/>
</dbReference>
<feature type="transmembrane region" description="Helical" evidence="1">
    <location>
        <begin position="62"/>
        <end position="81"/>
    </location>
</feature>
<accession>A0A1F6NQ00</accession>
<reference evidence="3 4" key="1">
    <citation type="journal article" date="2016" name="Nat. Commun.">
        <title>Thousands of microbial genomes shed light on interconnected biogeochemical processes in an aquifer system.</title>
        <authorList>
            <person name="Anantharaman K."/>
            <person name="Brown C.T."/>
            <person name="Hug L.A."/>
            <person name="Sharon I."/>
            <person name="Castelle C.J."/>
            <person name="Probst A.J."/>
            <person name="Thomas B.C."/>
            <person name="Singh A."/>
            <person name="Wilkins M.J."/>
            <person name="Karaoz U."/>
            <person name="Brodie E.L."/>
            <person name="Williams K.H."/>
            <person name="Hubbard S.S."/>
            <person name="Banfield J.F."/>
        </authorList>
    </citation>
    <scope>NUCLEOTIDE SEQUENCE [LARGE SCALE GENOMIC DNA]</scope>
</reference>
<protein>
    <recommendedName>
        <fullName evidence="2">YdbS-like PH domain-containing protein</fullName>
    </recommendedName>
</protein>
<proteinExistence type="predicted"/>
<gene>
    <name evidence="3" type="ORF">A2493_02965</name>
</gene>
<evidence type="ECO:0000313" key="4">
    <source>
        <dbReference type="Proteomes" id="UP000178349"/>
    </source>
</evidence>
<evidence type="ECO:0000259" key="2">
    <source>
        <dbReference type="Pfam" id="PF03703"/>
    </source>
</evidence>
<keyword evidence="1" id="KW-1133">Transmembrane helix</keyword>
<dbReference type="AlphaFoldDB" id="A0A1F6NQ00"/>
<evidence type="ECO:0000256" key="1">
    <source>
        <dbReference type="SAM" id="Phobius"/>
    </source>
</evidence>
<feature type="domain" description="YdbS-like PH" evidence="2">
    <location>
        <begin position="92"/>
        <end position="165"/>
    </location>
</feature>